<accession>A0ACC2NLD2</accession>
<sequence length="281" mass="31952">MNHARRMVIVPEETLSRLRISVPTATAVSASTADSIPANVTHDSMQTVGGEASSRLDSEMFELMNSKDITDEREKCVKYLQILRRYLYFKDKERHSEFMSRLDGDDESDASAIARLTEDKIIENLPGAHAEHARSLLRHWLSFEPDRFKWNDEGNVIIDGTVVPQSNIVELLVHVVKKSGRTNKPPVGQLEFAKFIGTSATPVNLIGNLDILETAKRLSEPMRKPSKRRRHQQQQQQQQPGTSSTPQPSTKFRLVENVQSSTHGQRLIRNGTKKRWLNYKI</sequence>
<name>A0ACC2NLD2_9HYME</name>
<evidence type="ECO:0000313" key="2">
    <source>
        <dbReference type="Proteomes" id="UP001239111"/>
    </source>
</evidence>
<dbReference type="Proteomes" id="UP001239111">
    <property type="component" value="Chromosome 3"/>
</dbReference>
<gene>
    <name evidence="1" type="ORF">QAD02_003161</name>
</gene>
<comment type="caution">
    <text evidence="1">The sequence shown here is derived from an EMBL/GenBank/DDBJ whole genome shotgun (WGS) entry which is preliminary data.</text>
</comment>
<organism evidence="1 2">
    <name type="scientific">Eretmocerus hayati</name>
    <dbReference type="NCBI Taxonomy" id="131215"/>
    <lineage>
        <taxon>Eukaryota</taxon>
        <taxon>Metazoa</taxon>
        <taxon>Ecdysozoa</taxon>
        <taxon>Arthropoda</taxon>
        <taxon>Hexapoda</taxon>
        <taxon>Insecta</taxon>
        <taxon>Pterygota</taxon>
        <taxon>Neoptera</taxon>
        <taxon>Endopterygota</taxon>
        <taxon>Hymenoptera</taxon>
        <taxon>Apocrita</taxon>
        <taxon>Proctotrupomorpha</taxon>
        <taxon>Chalcidoidea</taxon>
        <taxon>Aphelinidae</taxon>
        <taxon>Aphelininae</taxon>
        <taxon>Eretmocerus</taxon>
    </lineage>
</organism>
<keyword evidence="2" id="KW-1185">Reference proteome</keyword>
<reference evidence="1" key="1">
    <citation type="submission" date="2023-04" db="EMBL/GenBank/DDBJ databases">
        <title>A chromosome-level genome assembly of the parasitoid wasp Eretmocerus hayati.</title>
        <authorList>
            <person name="Zhong Y."/>
            <person name="Liu S."/>
            <person name="Liu Y."/>
        </authorList>
    </citation>
    <scope>NUCLEOTIDE SEQUENCE</scope>
    <source>
        <strain evidence="1">ZJU_SS_LIU_2023</strain>
    </source>
</reference>
<protein>
    <submittedName>
        <fullName evidence="1">Uncharacterized protein</fullName>
    </submittedName>
</protein>
<dbReference type="EMBL" id="CM056743">
    <property type="protein sequence ID" value="KAJ8671902.1"/>
    <property type="molecule type" value="Genomic_DNA"/>
</dbReference>
<evidence type="ECO:0000313" key="1">
    <source>
        <dbReference type="EMBL" id="KAJ8671902.1"/>
    </source>
</evidence>
<proteinExistence type="predicted"/>